<keyword evidence="2" id="KW-1185">Reference proteome</keyword>
<dbReference type="Proteomes" id="UP000050792">
    <property type="component" value="Unassembled WGS sequence"/>
</dbReference>
<feature type="region of interest" description="Disordered" evidence="1">
    <location>
        <begin position="492"/>
        <end position="525"/>
    </location>
</feature>
<feature type="compositionally biased region" description="Basic and acidic residues" evidence="1">
    <location>
        <begin position="492"/>
        <end position="513"/>
    </location>
</feature>
<proteinExistence type="predicted"/>
<reference evidence="2" key="1">
    <citation type="submission" date="2022-06" db="EMBL/GenBank/DDBJ databases">
        <authorList>
            <person name="Berger JAMES D."/>
            <person name="Berger JAMES D."/>
        </authorList>
    </citation>
    <scope>NUCLEOTIDE SEQUENCE [LARGE SCALE GENOMIC DNA]</scope>
</reference>
<evidence type="ECO:0000313" key="3">
    <source>
        <dbReference type="WBParaSite" id="SRDH1_4340.1"/>
    </source>
</evidence>
<evidence type="ECO:0000256" key="1">
    <source>
        <dbReference type="SAM" id="MobiDB-lite"/>
    </source>
</evidence>
<sequence length="716" mass="83602">MHMQPTCFQTDPAQPDLNGYHWLIIDFGIHLQHIKEIRLAPNPFHKYFATKLSNIDVFLIQSGESLETDEMLASLRQINHRTPKQIMWNSKGIKFCQSTGNITAGTRAATIECPQEMDAKWLALRRTDELEICLISVYVKKAYEECFIQYSTEEQKIWPILSGQPFSFIRHLSKSACRAGCSINKNCQAIRYRKIKHTGVCEQIRDVILSEGHTGVIPDERNPVLHDSLLNCESENCMIELNKCHLGRLEELHQVRQSEENGTITSVSHLNNETNNLQSENRFSLWEVASNLQKTKADNSNESKSEFLYSIQMDGYLYCSKAVCDTLKIYSMDKNNEAILCGEIDSLIVSHLNKYYLFCQNNYPMDKLKFIRLEWNNMGREKAGYLYVNITQMFVRITKNTKLFNVTLNSNIIPMTTESNMIGTKNMQFVTEQQSNQHFVEVKEYDKNEQYTTEQYKEQFNELKNEKEEDEVKEQHNLQETELLQQYYQHEKGELDEKRRSGKSENLHHKDPYTDEEEQYTEMEEASILNEENSHSANWLNTNTDYTENEEDEYDTSTLESFDDQTVEGDLTYATENESNIQMTHIHDKNNMPPKQNYLTVTTTESYEVVEHTETIDNVVTDSWALQPDSHKDLDKNVNNYRNKNITSTKLGVREVRREKDHDNLQITGQHHRNLEKKSLQTAQVHKPPKNNSSLSCRHQFILTFAITFLIFQKIW</sequence>
<feature type="compositionally biased region" description="Acidic residues" evidence="1">
    <location>
        <begin position="514"/>
        <end position="525"/>
    </location>
</feature>
<evidence type="ECO:0000313" key="2">
    <source>
        <dbReference type="Proteomes" id="UP000050792"/>
    </source>
</evidence>
<reference evidence="3" key="2">
    <citation type="submission" date="2023-11" db="UniProtKB">
        <authorList>
            <consortium name="WormBaseParasite"/>
        </authorList>
    </citation>
    <scope>IDENTIFICATION</scope>
</reference>
<name>A0AA85FDQ1_9TREM</name>
<accession>A0AA85FDQ1</accession>
<organism evidence="2 3">
    <name type="scientific">Schistosoma rodhaini</name>
    <dbReference type="NCBI Taxonomy" id="6188"/>
    <lineage>
        <taxon>Eukaryota</taxon>
        <taxon>Metazoa</taxon>
        <taxon>Spiralia</taxon>
        <taxon>Lophotrochozoa</taxon>
        <taxon>Platyhelminthes</taxon>
        <taxon>Trematoda</taxon>
        <taxon>Digenea</taxon>
        <taxon>Strigeidida</taxon>
        <taxon>Schistosomatoidea</taxon>
        <taxon>Schistosomatidae</taxon>
        <taxon>Schistosoma</taxon>
    </lineage>
</organism>
<dbReference type="WBParaSite" id="SRDH1_4340.1">
    <property type="protein sequence ID" value="SRDH1_4340.1"/>
    <property type="gene ID" value="SRDH1_4340"/>
</dbReference>
<dbReference type="AlphaFoldDB" id="A0AA85FDQ1"/>
<protein>
    <submittedName>
        <fullName evidence="3">Apple domain-containing protein</fullName>
    </submittedName>
</protein>